<organism evidence="5 6">
    <name type="scientific">Prorocentrum cordatum</name>
    <dbReference type="NCBI Taxonomy" id="2364126"/>
    <lineage>
        <taxon>Eukaryota</taxon>
        <taxon>Sar</taxon>
        <taxon>Alveolata</taxon>
        <taxon>Dinophyceae</taxon>
        <taxon>Prorocentrales</taxon>
        <taxon>Prorocentraceae</taxon>
        <taxon>Prorocentrum</taxon>
    </lineage>
</organism>
<dbReference type="EMBL" id="CAUYUJ010020489">
    <property type="protein sequence ID" value="CAK0898538.1"/>
    <property type="molecule type" value="Genomic_DNA"/>
</dbReference>
<dbReference type="Gene3D" id="3.40.47.10">
    <property type="match status" value="2"/>
</dbReference>
<proteinExistence type="inferred from homology"/>
<dbReference type="Proteomes" id="UP001189429">
    <property type="component" value="Unassembled WGS sequence"/>
</dbReference>
<evidence type="ECO:0000256" key="3">
    <source>
        <dbReference type="ARBA" id="ARBA00023315"/>
    </source>
</evidence>
<evidence type="ECO:0000313" key="6">
    <source>
        <dbReference type="Proteomes" id="UP001189429"/>
    </source>
</evidence>
<name>A0ABN9XFT8_9DINO</name>
<gene>
    <name evidence="5" type="ORF">PCOR1329_LOCUS76370</name>
</gene>
<comment type="caution">
    <text evidence="5">The sequence shown here is derived from an EMBL/GenBank/DDBJ whole genome shotgun (WGS) entry which is preliminary data.</text>
</comment>
<dbReference type="PANTHER" id="PTHR18919">
    <property type="entry name" value="ACETYL-COA C-ACYLTRANSFERASE"/>
    <property type="match status" value="1"/>
</dbReference>
<evidence type="ECO:0000256" key="1">
    <source>
        <dbReference type="ARBA" id="ARBA00010982"/>
    </source>
</evidence>
<feature type="non-terminal residue" evidence="5">
    <location>
        <position position="1"/>
    </location>
</feature>
<keyword evidence="2" id="KW-0808">Transferase</keyword>
<reference evidence="5" key="1">
    <citation type="submission" date="2023-10" db="EMBL/GenBank/DDBJ databases">
        <authorList>
            <person name="Chen Y."/>
            <person name="Shah S."/>
            <person name="Dougan E. K."/>
            <person name="Thang M."/>
            <person name="Chan C."/>
        </authorList>
    </citation>
    <scope>NUCLEOTIDE SEQUENCE [LARGE SCALE GENOMIC DNA]</scope>
</reference>
<evidence type="ECO:0000256" key="2">
    <source>
        <dbReference type="ARBA" id="ARBA00022679"/>
    </source>
</evidence>
<evidence type="ECO:0000259" key="4">
    <source>
        <dbReference type="Pfam" id="PF00108"/>
    </source>
</evidence>
<dbReference type="InterPro" id="IPR020616">
    <property type="entry name" value="Thiolase_N"/>
</dbReference>
<keyword evidence="3" id="KW-0012">Acyltransferase</keyword>
<dbReference type="InterPro" id="IPR016039">
    <property type="entry name" value="Thiolase-like"/>
</dbReference>
<protein>
    <recommendedName>
        <fullName evidence="4">Thiolase N-terminal domain-containing protein</fullName>
    </recommendedName>
</protein>
<evidence type="ECO:0000313" key="5">
    <source>
        <dbReference type="EMBL" id="CAK0898538.1"/>
    </source>
</evidence>
<dbReference type="SUPFAM" id="SSF53901">
    <property type="entry name" value="Thiolase-like"/>
    <property type="match status" value="1"/>
</dbReference>
<accession>A0ABN9XFT8</accession>
<dbReference type="Pfam" id="PF00108">
    <property type="entry name" value="Thiolase_N"/>
    <property type="match status" value="1"/>
</dbReference>
<feature type="domain" description="Thiolase N-terminal" evidence="4">
    <location>
        <begin position="1"/>
        <end position="103"/>
    </location>
</feature>
<keyword evidence="6" id="KW-1185">Reference proteome</keyword>
<comment type="similarity">
    <text evidence="1">Belongs to the thiolase-like superfamily. Thiolase family.</text>
</comment>
<sequence length="117" mass="12556">DGLWCAFNNYHMGITAENIAAQEGVTREEQDAFANESQTRAQKAQADGKFKEQIVPVKTKAGVFEIDEYIKGPSEISGLKPAFKKDGTVTAANASGINDGAAGLGHDFLIRLNVITK</sequence>
<dbReference type="PANTHER" id="PTHR18919:SF107">
    <property type="entry name" value="ACETYL-COA ACETYLTRANSFERASE, CYTOSOLIC"/>
    <property type="match status" value="1"/>
</dbReference>